<name>I3DWZ6_BACMT</name>
<dbReference type="Proteomes" id="UP000010523">
    <property type="component" value="Unassembled WGS sequence"/>
</dbReference>
<organism evidence="1 2">
    <name type="scientific">Bacillus methanolicus PB1</name>
    <dbReference type="NCBI Taxonomy" id="997296"/>
    <lineage>
        <taxon>Bacteria</taxon>
        <taxon>Bacillati</taxon>
        <taxon>Bacillota</taxon>
        <taxon>Bacilli</taxon>
        <taxon>Bacillales</taxon>
        <taxon>Bacillaceae</taxon>
        <taxon>Bacillus</taxon>
    </lineage>
</organism>
<dbReference type="AlphaFoldDB" id="I3DWZ6"/>
<evidence type="ECO:0000313" key="1">
    <source>
        <dbReference type="EMBL" id="EIJ78767.1"/>
    </source>
</evidence>
<sequence length="40" mass="4503">MQEADRLPTLMKTAPAIFLEKKLEADTKLAAAYTCFSQEQ</sequence>
<protein>
    <submittedName>
        <fullName evidence="1">Uncharacterized protein</fullName>
    </submittedName>
</protein>
<keyword evidence="2" id="KW-1185">Reference proteome</keyword>
<proteinExistence type="predicted"/>
<evidence type="ECO:0000313" key="2">
    <source>
        <dbReference type="Proteomes" id="UP000010523"/>
    </source>
</evidence>
<accession>I3DWZ6</accession>
<gene>
    <name evidence="1" type="ORF">PB1_14454</name>
</gene>
<dbReference type="PATRIC" id="fig|997296.3.peg.3047"/>
<dbReference type="EMBL" id="AFEU01000003">
    <property type="protein sequence ID" value="EIJ78767.1"/>
    <property type="molecule type" value="Genomic_DNA"/>
</dbReference>
<reference evidence="1 2" key="1">
    <citation type="journal article" date="2012" name="Appl. Environ. Microbiol.">
        <title>Genome Sequence of Thermotolerant Bacillus methanolicus: Features and Regulation Related to Methylotrophy and Production of L-Lysine and L-Glutamate from Methanol.</title>
        <authorList>
            <person name="Heggeset T.M."/>
            <person name="Krog A."/>
            <person name="Balzer S."/>
            <person name="Wentzel A."/>
            <person name="Ellingsen T.E."/>
            <person name="Brautaset T."/>
        </authorList>
    </citation>
    <scope>NUCLEOTIDE SEQUENCE [LARGE SCALE GENOMIC DNA]</scope>
    <source>
        <strain evidence="1 2">PB1</strain>
    </source>
</reference>
<comment type="caution">
    <text evidence="1">The sequence shown here is derived from an EMBL/GenBank/DDBJ whole genome shotgun (WGS) entry which is preliminary data.</text>
</comment>